<evidence type="ECO:0000313" key="19">
    <source>
        <dbReference type="EMBL" id="CEJ58562.1"/>
    </source>
</evidence>
<evidence type="ECO:0000256" key="1">
    <source>
        <dbReference type="ARBA" id="ARBA00004123"/>
    </source>
</evidence>
<keyword evidence="20" id="KW-1185">Reference proteome</keyword>
<dbReference type="STRING" id="104259.A0A0F7TU31"/>
<keyword evidence="9" id="KW-0445">Lipid transport</keyword>
<evidence type="ECO:0000256" key="9">
    <source>
        <dbReference type="ARBA" id="ARBA00023055"/>
    </source>
</evidence>
<dbReference type="FunFam" id="2.40.370.10:FF:000001">
    <property type="entry name" value="Survival factor 1"/>
    <property type="match status" value="1"/>
</dbReference>
<evidence type="ECO:0000256" key="12">
    <source>
        <dbReference type="ARBA" id="ARBA00046302"/>
    </source>
</evidence>
<evidence type="ECO:0000256" key="10">
    <source>
        <dbReference type="ARBA" id="ARBA00023136"/>
    </source>
</evidence>
<reference evidence="20" key="1">
    <citation type="journal article" date="2015" name="Genome Announc.">
        <title>Draft genome sequence of the fungus Penicillium brasilianum MG11.</title>
        <authorList>
            <person name="Horn F."/>
            <person name="Linde J."/>
            <person name="Mattern D.J."/>
            <person name="Walther G."/>
            <person name="Guthke R."/>
            <person name="Brakhage A.A."/>
            <person name="Valiante V."/>
        </authorList>
    </citation>
    <scope>NUCLEOTIDE SEQUENCE [LARGE SCALE GENOMIC DNA]</scope>
    <source>
        <strain evidence="20">MG11</strain>
    </source>
</reference>
<proteinExistence type="inferred from homology"/>
<dbReference type="InterPro" id="IPR013931">
    <property type="entry name" value="Svf1-like_N"/>
</dbReference>
<dbReference type="GO" id="GO:0005794">
    <property type="term" value="C:Golgi apparatus"/>
    <property type="evidence" value="ECO:0007669"/>
    <property type="project" value="UniProtKB-SubCell"/>
</dbReference>
<dbReference type="InterPro" id="IPR033394">
    <property type="entry name" value="Svf1-like_C"/>
</dbReference>
<keyword evidence="5" id="KW-0813">Transport</keyword>
<keyword evidence="10" id="KW-0472">Membrane</keyword>
<keyword evidence="7" id="KW-0256">Endoplasmic reticulum</keyword>
<dbReference type="GO" id="GO:0006979">
    <property type="term" value="P:response to oxidative stress"/>
    <property type="evidence" value="ECO:0007669"/>
    <property type="project" value="InterPro"/>
</dbReference>
<evidence type="ECO:0000256" key="8">
    <source>
        <dbReference type="ARBA" id="ARBA00023034"/>
    </source>
</evidence>
<evidence type="ECO:0000256" key="2">
    <source>
        <dbReference type="ARBA" id="ARBA00004406"/>
    </source>
</evidence>
<comment type="function">
    <text evidence="13">Ceramide-binding protein that may transfer ceramides from the endoplasmic reticulum membrane to the cis-Golgi network membrane, and is thereby required for the biosynthesis of complex sphingolipids.</text>
</comment>
<dbReference type="InterPro" id="IPR051385">
    <property type="entry name" value="Ceramide-binding_SVF1"/>
</dbReference>
<evidence type="ECO:0000256" key="6">
    <source>
        <dbReference type="ARBA" id="ARBA00022490"/>
    </source>
</evidence>
<gene>
    <name evidence="19" type="ORF">PMG11_07216</name>
</gene>
<dbReference type="PANTHER" id="PTHR47107:SF1">
    <property type="entry name" value="CERAMIDE-BINDING PROTEIN SVF1-RELATED"/>
    <property type="match status" value="1"/>
</dbReference>
<keyword evidence="8" id="KW-0333">Golgi apparatus</keyword>
<evidence type="ECO:0000256" key="3">
    <source>
        <dbReference type="ARBA" id="ARBA00004496"/>
    </source>
</evidence>
<feature type="domain" description="Svf1-like N-terminal" evidence="17">
    <location>
        <begin position="54"/>
        <end position="213"/>
    </location>
</feature>
<name>A0A0F7TU31_PENBI</name>
<evidence type="ECO:0000256" key="11">
    <source>
        <dbReference type="ARBA" id="ARBA00023242"/>
    </source>
</evidence>
<comment type="subcellular location">
    <subcellularLocation>
        <location evidence="3">Cytoplasm</location>
    </subcellularLocation>
    <subcellularLocation>
        <location evidence="2">Endoplasmic reticulum membrane</location>
        <topology evidence="2">Peripheral membrane protein</topology>
    </subcellularLocation>
    <subcellularLocation>
        <location evidence="12">Golgi apparatus</location>
        <location evidence="12">cis-Golgi network membrane</location>
        <topology evidence="12">Peripheral membrane protein</topology>
    </subcellularLocation>
    <subcellularLocation>
        <location evidence="1">Nucleus</location>
    </subcellularLocation>
</comment>
<dbReference type="EMBL" id="CDHK01000006">
    <property type="protein sequence ID" value="CEJ58562.1"/>
    <property type="molecule type" value="Genomic_DNA"/>
</dbReference>
<keyword evidence="11" id="KW-0539">Nucleus</keyword>
<sequence length="378" mass="41689">MNWLKSTLSAAVGTQEPIYGPEAIQSVAQQASETPHTVLTKDHLRWKAYQYTNVETQTFYIMADDGNLFMIQVIYSNIAGIHTTAHFNTKIFNLKGDKPHVWHTDALSNCMFDEQMHSFGADNLTLTLNEEGDAYHIKSTVNADSIVDVKVTRKAPGFVAGKNGTSYFGTDPKNPWGSMYHGFWPRCAVEGTLTTKEKTYDLTGRGVFIGALQGMKPHHAAARWNFINFQTPTFSAVMMEFTTPPSYGSTKVNVGGVLKDGEIVYAGATNSVTHTASVQDPESDWPEPTSIKWEWTGKTADGQDFTAVVDGPLGKRQDRVDVMGEVPGFIKTIAGSVAGTRPYIFQFSPQEKLKIKVKVGDTEIEEEGTLFSESTFIS</sequence>
<dbReference type="GO" id="GO:0005634">
    <property type="term" value="C:nucleus"/>
    <property type="evidence" value="ECO:0007669"/>
    <property type="project" value="UniProtKB-SubCell"/>
</dbReference>
<dbReference type="PANTHER" id="PTHR47107">
    <property type="entry name" value="SVF1-LIKE PROTEIN YDR222W-RELATED"/>
    <property type="match status" value="1"/>
</dbReference>
<dbReference type="OrthoDB" id="2590239at2759"/>
<evidence type="ECO:0000256" key="13">
    <source>
        <dbReference type="ARBA" id="ARBA00058755"/>
    </source>
</evidence>
<evidence type="ECO:0000259" key="17">
    <source>
        <dbReference type="Pfam" id="PF08622"/>
    </source>
</evidence>
<evidence type="ECO:0000259" key="18">
    <source>
        <dbReference type="Pfam" id="PF17187"/>
    </source>
</evidence>
<dbReference type="Gene3D" id="2.40.370.10">
    <property type="entry name" value="AttH-like domain"/>
    <property type="match status" value="1"/>
</dbReference>
<dbReference type="Pfam" id="PF08622">
    <property type="entry name" value="Svf1"/>
    <property type="match status" value="1"/>
</dbReference>
<accession>A0A0F7TU31</accession>
<dbReference type="GO" id="GO:0006869">
    <property type="term" value="P:lipid transport"/>
    <property type="evidence" value="ECO:0007669"/>
    <property type="project" value="UniProtKB-KW"/>
</dbReference>
<evidence type="ECO:0000256" key="4">
    <source>
        <dbReference type="ARBA" id="ARBA00009069"/>
    </source>
</evidence>
<evidence type="ECO:0000256" key="7">
    <source>
        <dbReference type="ARBA" id="ARBA00022824"/>
    </source>
</evidence>
<protein>
    <recommendedName>
        <fullName evidence="15">Ceramide-binding protein SVF1</fullName>
    </recommendedName>
    <alternativeName>
        <fullName evidence="14">Ceramide-binding protein svf1</fullName>
    </alternativeName>
    <alternativeName>
        <fullName evidence="16">Survival factor 1</fullName>
    </alternativeName>
</protein>
<evidence type="ECO:0000256" key="16">
    <source>
        <dbReference type="ARBA" id="ARBA00081132"/>
    </source>
</evidence>
<feature type="domain" description="Svf1-like C-terminal" evidence="18">
    <location>
        <begin position="215"/>
        <end position="378"/>
    </location>
</feature>
<evidence type="ECO:0000313" key="20">
    <source>
        <dbReference type="Proteomes" id="UP000042958"/>
    </source>
</evidence>
<dbReference type="GO" id="GO:0005789">
    <property type="term" value="C:endoplasmic reticulum membrane"/>
    <property type="evidence" value="ECO:0007669"/>
    <property type="project" value="UniProtKB-SubCell"/>
</dbReference>
<organism evidence="19 20">
    <name type="scientific">Penicillium brasilianum</name>
    <dbReference type="NCBI Taxonomy" id="104259"/>
    <lineage>
        <taxon>Eukaryota</taxon>
        <taxon>Fungi</taxon>
        <taxon>Dikarya</taxon>
        <taxon>Ascomycota</taxon>
        <taxon>Pezizomycotina</taxon>
        <taxon>Eurotiomycetes</taxon>
        <taxon>Eurotiomycetidae</taxon>
        <taxon>Eurotiales</taxon>
        <taxon>Aspergillaceae</taxon>
        <taxon>Penicillium</taxon>
    </lineage>
</organism>
<dbReference type="SUPFAM" id="SSF159245">
    <property type="entry name" value="AttH-like"/>
    <property type="match status" value="1"/>
</dbReference>
<dbReference type="InterPro" id="IPR023374">
    <property type="entry name" value="AttH-like_dom_sf"/>
</dbReference>
<evidence type="ECO:0000256" key="15">
    <source>
        <dbReference type="ARBA" id="ARBA00073016"/>
    </source>
</evidence>
<dbReference type="AlphaFoldDB" id="A0A0F7TU31"/>
<evidence type="ECO:0000256" key="14">
    <source>
        <dbReference type="ARBA" id="ARBA00069547"/>
    </source>
</evidence>
<dbReference type="Pfam" id="PF17187">
    <property type="entry name" value="Svf1_C"/>
    <property type="match status" value="1"/>
</dbReference>
<dbReference type="Proteomes" id="UP000042958">
    <property type="component" value="Unassembled WGS sequence"/>
</dbReference>
<keyword evidence="6" id="KW-0963">Cytoplasm</keyword>
<comment type="similarity">
    <text evidence="4">Belongs to the SVF1 family.</text>
</comment>
<evidence type="ECO:0000256" key="5">
    <source>
        <dbReference type="ARBA" id="ARBA00022448"/>
    </source>
</evidence>